<dbReference type="GO" id="GO:0071035">
    <property type="term" value="P:nuclear polyadenylation-dependent rRNA catabolic process"/>
    <property type="evidence" value="ECO:0007669"/>
    <property type="project" value="TreeGrafter"/>
</dbReference>
<dbReference type="GO" id="GO:0034475">
    <property type="term" value="P:U4 snRNA 3'-end processing"/>
    <property type="evidence" value="ECO:0007669"/>
    <property type="project" value="TreeGrafter"/>
</dbReference>
<keyword evidence="4" id="KW-0963">Cytoplasm</keyword>
<dbReference type="VEuPathDB" id="FungiDB:yc1106_01552"/>
<evidence type="ECO:0000256" key="4">
    <source>
        <dbReference type="ARBA" id="ARBA00022490"/>
    </source>
</evidence>
<organism evidence="9 10">
    <name type="scientific">Curvularia clavata</name>
    <dbReference type="NCBI Taxonomy" id="95742"/>
    <lineage>
        <taxon>Eukaryota</taxon>
        <taxon>Fungi</taxon>
        <taxon>Dikarya</taxon>
        <taxon>Ascomycota</taxon>
        <taxon>Pezizomycotina</taxon>
        <taxon>Dothideomycetes</taxon>
        <taxon>Pleosporomycetidae</taxon>
        <taxon>Pleosporales</taxon>
        <taxon>Pleosporineae</taxon>
        <taxon>Pleosporaceae</taxon>
        <taxon>Curvularia</taxon>
    </lineage>
</organism>
<reference evidence="9" key="1">
    <citation type="submission" date="2021-12" db="EMBL/GenBank/DDBJ databases">
        <title>Curvularia clavata genome.</title>
        <authorList>
            <person name="Cao Y."/>
        </authorList>
    </citation>
    <scope>NUCLEOTIDE SEQUENCE</scope>
    <source>
        <strain evidence="9">Yc1106</strain>
    </source>
</reference>
<dbReference type="SUPFAM" id="SSF54211">
    <property type="entry name" value="Ribosomal protein S5 domain 2-like"/>
    <property type="match status" value="1"/>
</dbReference>
<accession>A0A9Q8Z4P4</accession>
<evidence type="ECO:0000256" key="6">
    <source>
        <dbReference type="ARBA" id="ARBA00042523"/>
    </source>
</evidence>
<dbReference type="InterPro" id="IPR050590">
    <property type="entry name" value="Exosome_comp_Rrp42_subfam"/>
</dbReference>
<feature type="compositionally biased region" description="Low complexity" evidence="7">
    <location>
        <begin position="294"/>
        <end position="303"/>
    </location>
</feature>
<dbReference type="InterPro" id="IPR020568">
    <property type="entry name" value="Ribosomal_Su5_D2-typ_SF"/>
</dbReference>
<dbReference type="PANTHER" id="PTHR11097:SF8">
    <property type="entry name" value="EXOSOME COMPLEX COMPONENT RRP42"/>
    <property type="match status" value="1"/>
</dbReference>
<evidence type="ECO:0000256" key="7">
    <source>
        <dbReference type="SAM" id="MobiDB-lite"/>
    </source>
</evidence>
<evidence type="ECO:0000256" key="3">
    <source>
        <dbReference type="ARBA" id="ARBA00006678"/>
    </source>
</evidence>
<sequence>MAPQHALVNLSPAELSFLRSSLAQTPPVRLDVTKGPRDFRSMRAEYDVLPSANGSARIALEDGTEALVGVKAEVEKTRQQPVLGEPDDVDMGDADSADEAKGKGQNAWLEMSVEIPGFRDDDSLPVFLASMLTESLLASGELKDRLYINRRFHWKLYIDILLLSPPLSYPLALLSMTSHLALLTTHLPALKSEKDEDPLFDDDWDAAVPLYPKNAGANTASQLGKPPVIILAMAVGSNIIFDPAKEELAVADAVLAVACTNSTNSSTGARIVSIRTIDPPSHLTPPGVPNSMNSATGGTAPTSTADALTQRELLATSGVWTPPRGGMKRGLISQVTKMVVEKDGVAEEVIGALAAIEVG</sequence>
<evidence type="ECO:0000256" key="1">
    <source>
        <dbReference type="ARBA" id="ARBA00004496"/>
    </source>
</evidence>
<comment type="subcellular location">
    <subcellularLocation>
        <location evidence="1">Cytoplasm</location>
    </subcellularLocation>
    <subcellularLocation>
        <location evidence="2">Nucleus</location>
        <location evidence="2">Nucleolus</location>
    </subcellularLocation>
</comment>
<keyword evidence="5" id="KW-0271">Exosome</keyword>
<feature type="region of interest" description="Disordered" evidence="7">
    <location>
        <begin position="77"/>
        <end position="103"/>
    </location>
</feature>
<dbReference type="GO" id="GO:0000467">
    <property type="term" value="P:exonucleolytic trimming to generate mature 3'-end of 5.8S rRNA from tricistronic rRNA transcript (SSU-rRNA, 5.8S rRNA, LSU-rRNA)"/>
    <property type="evidence" value="ECO:0007669"/>
    <property type="project" value="TreeGrafter"/>
</dbReference>
<feature type="region of interest" description="Disordered" evidence="7">
    <location>
        <begin position="280"/>
        <end position="303"/>
    </location>
</feature>
<dbReference type="Pfam" id="PF01138">
    <property type="entry name" value="RNase_PH"/>
    <property type="match status" value="1"/>
</dbReference>
<name>A0A9Q8Z4P4_CURCL</name>
<gene>
    <name evidence="9" type="ORF">yc1106_01552</name>
</gene>
<evidence type="ECO:0000256" key="5">
    <source>
        <dbReference type="ARBA" id="ARBA00022835"/>
    </source>
</evidence>
<dbReference type="GO" id="GO:0035925">
    <property type="term" value="F:mRNA 3'-UTR AU-rich region binding"/>
    <property type="evidence" value="ECO:0007669"/>
    <property type="project" value="TreeGrafter"/>
</dbReference>
<dbReference type="EMBL" id="CP089274">
    <property type="protein sequence ID" value="USP74278.1"/>
    <property type="molecule type" value="Genomic_DNA"/>
</dbReference>
<comment type="similarity">
    <text evidence="3">Belongs to the RNase PH family.</text>
</comment>
<dbReference type="GO" id="GO:0071028">
    <property type="term" value="P:nuclear mRNA surveillance"/>
    <property type="evidence" value="ECO:0007669"/>
    <property type="project" value="TreeGrafter"/>
</dbReference>
<feature type="domain" description="Exoribonuclease phosphorolytic" evidence="8">
    <location>
        <begin position="38"/>
        <end position="188"/>
    </location>
</feature>
<dbReference type="Proteomes" id="UP001056012">
    <property type="component" value="Chromosome 1"/>
</dbReference>
<dbReference type="GO" id="GO:0000176">
    <property type="term" value="C:nuclear exosome (RNase complex)"/>
    <property type="evidence" value="ECO:0007669"/>
    <property type="project" value="TreeGrafter"/>
</dbReference>
<keyword evidence="10" id="KW-1185">Reference proteome</keyword>
<dbReference type="InterPro" id="IPR001247">
    <property type="entry name" value="ExoRNase_PH_dom1"/>
</dbReference>
<evidence type="ECO:0000313" key="10">
    <source>
        <dbReference type="Proteomes" id="UP001056012"/>
    </source>
</evidence>
<evidence type="ECO:0000256" key="2">
    <source>
        <dbReference type="ARBA" id="ARBA00004604"/>
    </source>
</evidence>
<dbReference type="GO" id="GO:0034476">
    <property type="term" value="P:U5 snRNA 3'-end processing"/>
    <property type="evidence" value="ECO:0007669"/>
    <property type="project" value="TreeGrafter"/>
</dbReference>
<protein>
    <recommendedName>
        <fullName evidence="6">Ribosomal RNA-processing protein 42</fullName>
    </recommendedName>
</protein>
<dbReference type="Gene3D" id="3.30.230.70">
    <property type="entry name" value="GHMP Kinase, N-terminal domain"/>
    <property type="match status" value="1"/>
</dbReference>
<dbReference type="GO" id="GO:0016075">
    <property type="term" value="P:rRNA catabolic process"/>
    <property type="evidence" value="ECO:0007669"/>
    <property type="project" value="TreeGrafter"/>
</dbReference>
<proteinExistence type="inferred from homology"/>
<dbReference type="GO" id="GO:0071038">
    <property type="term" value="P:TRAMP-dependent tRNA surveillance pathway"/>
    <property type="evidence" value="ECO:0007669"/>
    <property type="project" value="TreeGrafter"/>
</dbReference>
<feature type="compositionally biased region" description="Acidic residues" evidence="7">
    <location>
        <begin position="85"/>
        <end position="97"/>
    </location>
</feature>
<dbReference type="AlphaFoldDB" id="A0A9Q8Z4P4"/>
<dbReference type="GO" id="GO:0005730">
    <property type="term" value="C:nucleolus"/>
    <property type="evidence" value="ECO:0007669"/>
    <property type="project" value="UniProtKB-SubCell"/>
</dbReference>
<dbReference type="PANTHER" id="PTHR11097">
    <property type="entry name" value="EXOSOME COMPLEX EXONUCLEASE RIBOSOMAL RNA PROCESSING PROTEIN"/>
    <property type="match status" value="1"/>
</dbReference>
<dbReference type="GO" id="GO:0000177">
    <property type="term" value="C:cytoplasmic exosome (RNase complex)"/>
    <property type="evidence" value="ECO:0007669"/>
    <property type="project" value="TreeGrafter"/>
</dbReference>
<dbReference type="InterPro" id="IPR027408">
    <property type="entry name" value="PNPase/RNase_PH_dom_sf"/>
</dbReference>
<evidence type="ECO:0000313" key="9">
    <source>
        <dbReference type="EMBL" id="USP74278.1"/>
    </source>
</evidence>
<evidence type="ECO:0000259" key="8">
    <source>
        <dbReference type="Pfam" id="PF01138"/>
    </source>
</evidence>
<dbReference type="GO" id="GO:0034473">
    <property type="term" value="P:U1 snRNA 3'-end processing"/>
    <property type="evidence" value="ECO:0007669"/>
    <property type="project" value="TreeGrafter"/>
</dbReference>
<dbReference type="OrthoDB" id="272245at2759"/>